<feature type="transmembrane region" description="Helical" evidence="1">
    <location>
        <begin position="127"/>
        <end position="148"/>
    </location>
</feature>
<sequence length="188" mass="19589">MTTAPLSPVPARDSRLVPVLIPVAVGVAVSVALGVYGRVHEPTAFAVNVAGFSGPLYVKAWLATLAAALAVVQLVSAAAMYGRLPVRAPSWTGTLHRWSGRVAVLASVPVAVHCLYALGFQAGAPRVLVHALVGCLFYGAFVAKMLLLTRHELPGWALPVAGGLVFTGLAVLWVTSSLWVFTTLGLTL</sequence>
<organism evidence="2 3">
    <name type="scientific">Pseudonocardia charpentierae</name>
    <dbReference type="NCBI Taxonomy" id="3075545"/>
    <lineage>
        <taxon>Bacteria</taxon>
        <taxon>Bacillati</taxon>
        <taxon>Actinomycetota</taxon>
        <taxon>Actinomycetes</taxon>
        <taxon>Pseudonocardiales</taxon>
        <taxon>Pseudonocardiaceae</taxon>
        <taxon>Pseudonocardia</taxon>
    </lineage>
</organism>
<evidence type="ECO:0000313" key="3">
    <source>
        <dbReference type="Proteomes" id="UP001183202"/>
    </source>
</evidence>
<dbReference type="EMBL" id="JAVREJ010000003">
    <property type="protein sequence ID" value="MDT0349129.1"/>
    <property type="molecule type" value="Genomic_DNA"/>
</dbReference>
<keyword evidence="1" id="KW-0472">Membrane</keyword>
<keyword evidence="1" id="KW-1133">Transmembrane helix</keyword>
<dbReference type="Proteomes" id="UP001183202">
    <property type="component" value="Unassembled WGS sequence"/>
</dbReference>
<evidence type="ECO:0000256" key="1">
    <source>
        <dbReference type="SAM" id="Phobius"/>
    </source>
</evidence>
<keyword evidence="3" id="KW-1185">Reference proteome</keyword>
<comment type="caution">
    <text evidence="2">The sequence shown here is derived from an EMBL/GenBank/DDBJ whole genome shotgun (WGS) entry which is preliminary data.</text>
</comment>
<evidence type="ECO:0000313" key="2">
    <source>
        <dbReference type="EMBL" id="MDT0349129.1"/>
    </source>
</evidence>
<accession>A0ABU2N5G2</accession>
<dbReference type="InterPro" id="IPR045382">
    <property type="entry name" value="DUF6529"/>
</dbReference>
<name>A0ABU2N5G2_9PSEU</name>
<dbReference type="RefSeq" id="WP_311555107.1">
    <property type="nucleotide sequence ID" value="NZ_JAVREJ010000003.1"/>
</dbReference>
<protein>
    <submittedName>
        <fullName evidence="2">DUF6529 family protein</fullName>
    </submittedName>
</protein>
<feature type="transmembrane region" description="Helical" evidence="1">
    <location>
        <begin position="102"/>
        <end position="121"/>
    </location>
</feature>
<gene>
    <name evidence="2" type="ORF">RM445_06280</name>
</gene>
<reference evidence="3" key="1">
    <citation type="submission" date="2023-07" db="EMBL/GenBank/DDBJ databases">
        <title>30 novel species of actinomycetes from the DSMZ collection.</title>
        <authorList>
            <person name="Nouioui I."/>
        </authorList>
    </citation>
    <scope>NUCLEOTIDE SEQUENCE [LARGE SCALE GENOMIC DNA]</scope>
    <source>
        <strain evidence="3">DSM 45834</strain>
    </source>
</reference>
<feature type="transmembrane region" description="Helical" evidence="1">
    <location>
        <begin position="56"/>
        <end position="81"/>
    </location>
</feature>
<proteinExistence type="predicted"/>
<feature type="transmembrane region" description="Helical" evidence="1">
    <location>
        <begin position="16"/>
        <end position="36"/>
    </location>
</feature>
<dbReference type="Pfam" id="PF20139">
    <property type="entry name" value="DUF6529"/>
    <property type="match status" value="1"/>
</dbReference>
<keyword evidence="1" id="KW-0812">Transmembrane</keyword>
<feature type="transmembrane region" description="Helical" evidence="1">
    <location>
        <begin position="160"/>
        <end position="181"/>
    </location>
</feature>